<feature type="region of interest" description="Disordered" evidence="1">
    <location>
        <begin position="874"/>
        <end position="1008"/>
    </location>
</feature>
<feature type="compositionally biased region" description="Polar residues" evidence="1">
    <location>
        <begin position="924"/>
        <end position="933"/>
    </location>
</feature>
<keyword evidence="3" id="KW-1185">Reference proteome</keyword>
<feature type="compositionally biased region" description="Polar residues" evidence="1">
    <location>
        <begin position="973"/>
        <end position="990"/>
    </location>
</feature>
<feature type="compositionally biased region" description="Basic residues" evidence="1">
    <location>
        <begin position="430"/>
        <end position="444"/>
    </location>
</feature>
<feature type="compositionally biased region" description="Basic and acidic residues" evidence="1">
    <location>
        <begin position="563"/>
        <end position="575"/>
    </location>
</feature>
<feature type="compositionally biased region" description="Polar residues" evidence="1">
    <location>
        <begin position="880"/>
        <end position="890"/>
    </location>
</feature>
<feature type="compositionally biased region" description="Low complexity" evidence="1">
    <location>
        <begin position="65"/>
        <end position="79"/>
    </location>
</feature>
<dbReference type="AlphaFoldDB" id="A0ABD0JWF2"/>
<proteinExistence type="predicted"/>
<accession>A0ABD0JWF2</accession>
<name>A0ABD0JWF2_9CAEN</name>
<feature type="compositionally biased region" description="Acidic residues" evidence="1">
    <location>
        <begin position="669"/>
        <end position="683"/>
    </location>
</feature>
<feature type="compositionally biased region" description="Polar residues" evidence="1">
    <location>
        <begin position="549"/>
        <end position="562"/>
    </location>
</feature>
<feature type="region of interest" description="Disordered" evidence="1">
    <location>
        <begin position="358"/>
        <end position="717"/>
    </location>
</feature>
<evidence type="ECO:0000313" key="3">
    <source>
        <dbReference type="Proteomes" id="UP001519460"/>
    </source>
</evidence>
<feature type="compositionally biased region" description="Polar residues" evidence="1">
    <location>
        <begin position="1214"/>
        <end position="1230"/>
    </location>
</feature>
<gene>
    <name evidence="2" type="ORF">BaRGS_00029477</name>
</gene>
<protein>
    <submittedName>
        <fullName evidence="2">Uncharacterized protein</fullName>
    </submittedName>
</protein>
<feature type="region of interest" description="Disordered" evidence="1">
    <location>
        <begin position="1209"/>
        <end position="1230"/>
    </location>
</feature>
<feature type="compositionally biased region" description="Basic and acidic residues" evidence="1">
    <location>
        <begin position="407"/>
        <end position="419"/>
    </location>
</feature>
<dbReference type="EMBL" id="JACVVK020000306">
    <property type="protein sequence ID" value="KAK7479307.1"/>
    <property type="molecule type" value="Genomic_DNA"/>
</dbReference>
<feature type="region of interest" description="Disordered" evidence="1">
    <location>
        <begin position="145"/>
        <end position="271"/>
    </location>
</feature>
<evidence type="ECO:0000256" key="1">
    <source>
        <dbReference type="SAM" id="MobiDB-lite"/>
    </source>
</evidence>
<feature type="compositionally biased region" description="Low complexity" evidence="1">
    <location>
        <begin position="782"/>
        <end position="809"/>
    </location>
</feature>
<feature type="region of interest" description="Disordered" evidence="1">
    <location>
        <begin position="104"/>
        <end position="125"/>
    </location>
</feature>
<feature type="compositionally biased region" description="Basic residues" evidence="1">
    <location>
        <begin position="395"/>
        <end position="406"/>
    </location>
</feature>
<feature type="compositionally biased region" description="Basic and acidic residues" evidence="1">
    <location>
        <begin position="485"/>
        <end position="496"/>
    </location>
</feature>
<feature type="region of interest" description="Disordered" evidence="1">
    <location>
        <begin position="54"/>
        <end position="82"/>
    </location>
</feature>
<sequence length="1230" mass="133511">MADLRPIHVAISKGMKLYCTVEQALGDVIVVSLKHKTKEFRGILLDSSQRHLPPGLTFTKEGDPVSDGGVSGGNSSADGPEQLLTKDVKGATLACRYSYNHDPAKYNEQPLPTTPSISIRSGRGKTVRNIRLRPRQTLCSKCKSMIHDNKQSKSPSKVLKPEGEAQGEANYHNTRYRAALSGKAPDVNTPEPMMTRSGLRNRKLESNPKVLLENIRPKREVKSTAKRKTSPETDTGQKNKLTENSSRRGSQQQDEKSNDSVGGVSVTGKLDGVCKTDSVMSAKSDDDSSRVMVERSVSLDNSSTLGQYNRQPVVRLEKSIVSSSQIEDKEKIPTLQIANIPRPSPAIKISYGDGAVLKIPPRLPGAEMKSPEGHSTAEESPVPNSPVPDPPPPLKKIKKASRKSRDKQRYRIVNDREVSSEPQLPGIKIAAHHRKHKRKHKHRHANIEDENFNAEAGLPPPSKFPAIITKFSVVQPVNDMNGNEQKNDSDIHREDSQSQLEGVSEKGERSPSASDLTQTDEQTRTEDDQIFDEDPLRIEGLPIPESIDSDNAQSSVPNLNSGQKDEDHTKLKTFDFEDDTKENKVFPSVSRVSPSGSEARSVDIWGSPVKIETPAFEIGVSPARIEAPPFPTDDSQDALEMQPFSFKESPEQKEDTGADSRESSPPAWIEEEERKEEPPDTPEEEARQESVPYGTGMFEDLTPDEDEDNHDDKNVSQPMYQLPMAKKPRLLYAWHQDESASAAPHHVSNLPAAYFPKNPARVITDNSSSLYQKSSRVYQNGPVPYFPSSSSSTSVYPNSPASAFPNSPATVFQNSPAPRIQNSPTPMIQKSPVPIFQYSGSSRYQGSPGRRYGSSPSRRYHGLADSAGRYSVVDGGTLRHSGQSSLSRYQAHSETEPPVRYRAAGEGVSLSGPDFRLPKDSDTGHSTAQLQSKFDSRSAVRFQPLGENSATARYQSRSDSGAARLPIPDDSNPAVTSVRYNQSVGESSASVRFPASSERGSVPIYPGQSVAGASQQKYFPGSGSSAMSSGFTTRQTVGDGSLAAHPLSQYKTLGSSDTRLQAQNDSRYQSSGGLAPPPPLSVATTRPSPSVAYHNDNEKKGVSQSLSRFSDSMTAGTSAGVFLTQSTTAAPQVPKFHSKLPAAGISQRSVSVESAKPLGLVAQVSSSAQNQDTTSAAYYRDHKHDVGSSQGTAGPFQIQGQSSVILSRGHSVPGLSQSQGHFSITSVSDF</sequence>
<feature type="compositionally biased region" description="Polar residues" evidence="1">
    <location>
        <begin position="946"/>
        <end position="959"/>
    </location>
</feature>
<evidence type="ECO:0000313" key="2">
    <source>
        <dbReference type="EMBL" id="KAK7479307.1"/>
    </source>
</evidence>
<reference evidence="2 3" key="1">
    <citation type="journal article" date="2023" name="Sci. Data">
        <title>Genome assembly of the Korean intertidal mud-creeper Batillaria attramentaria.</title>
        <authorList>
            <person name="Patra A.K."/>
            <person name="Ho P.T."/>
            <person name="Jun S."/>
            <person name="Lee S.J."/>
            <person name="Kim Y."/>
            <person name="Won Y.J."/>
        </authorList>
    </citation>
    <scope>NUCLEOTIDE SEQUENCE [LARGE SCALE GENOMIC DNA]</scope>
    <source>
        <strain evidence="2">Wonlab-2016</strain>
    </source>
</reference>
<feature type="compositionally biased region" description="Basic and acidic residues" evidence="1">
    <location>
        <begin position="215"/>
        <end position="241"/>
    </location>
</feature>
<organism evidence="2 3">
    <name type="scientific">Batillaria attramentaria</name>
    <dbReference type="NCBI Taxonomy" id="370345"/>
    <lineage>
        <taxon>Eukaryota</taxon>
        <taxon>Metazoa</taxon>
        <taxon>Spiralia</taxon>
        <taxon>Lophotrochozoa</taxon>
        <taxon>Mollusca</taxon>
        <taxon>Gastropoda</taxon>
        <taxon>Caenogastropoda</taxon>
        <taxon>Sorbeoconcha</taxon>
        <taxon>Cerithioidea</taxon>
        <taxon>Batillariidae</taxon>
        <taxon>Batillaria</taxon>
    </lineage>
</organism>
<feature type="compositionally biased region" description="Polar residues" evidence="1">
    <location>
        <begin position="242"/>
        <end position="252"/>
    </location>
</feature>
<feature type="region of interest" description="Disordered" evidence="1">
    <location>
        <begin position="773"/>
        <end position="862"/>
    </location>
</feature>
<feature type="compositionally biased region" description="Polar residues" evidence="1">
    <location>
        <begin position="810"/>
        <end position="828"/>
    </location>
</feature>
<dbReference type="Proteomes" id="UP001519460">
    <property type="component" value="Unassembled WGS sequence"/>
</dbReference>
<comment type="caution">
    <text evidence="2">The sequence shown here is derived from an EMBL/GenBank/DDBJ whole genome shotgun (WGS) entry which is preliminary data.</text>
</comment>
<feature type="compositionally biased region" description="Polar residues" evidence="1">
    <location>
        <begin position="110"/>
        <end position="119"/>
    </location>
</feature>
<feature type="compositionally biased region" description="Pro residues" evidence="1">
    <location>
        <begin position="383"/>
        <end position="394"/>
    </location>
</feature>
<feature type="region of interest" description="Disordered" evidence="1">
    <location>
        <begin position="1065"/>
        <end position="1101"/>
    </location>
</feature>
<feature type="compositionally biased region" description="Low complexity" evidence="1">
    <location>
        <begin position="837"/>
        <end position="857"/>
    </location>
</feature>
<feature type="compositionally biased region" description="Basic and acidic residues" evidence="1">
    <location>
        <begin position="648"/>
        <end position="662"/>
    </location>
</feature>